<dbReference type="PANTHER" id="PTHR46986">
    <property type="entry name" value="ENDORIBONUCLEASE YBEY, CHLOROPLASTIC"/>
    <property type="match status" value="1"/>
</dbReference>
<accession>A0ABR7PAB9</accession>
<dbReference type="EC" id="3.1.-.-" evidence="9"/>
<dbReference type="Pfam" id="PF02130">
    <property type="entry name" value="YbeY"/>
    <property type="match status" value="1"/>
</dbReference>
<keyword evidence="6 9" id="KW-0255">Endonuclease</keyword>
<comment type="function">
    <text evidence="9">Single strand-specific metallo-endoribonuclease involved in late-stage 70S ribosome quality control and in maturation of the 3' terminus of the 16S rRNA.</text>
</comment>
<feature type="binding site" evidence="9">
    <location>
        <position position="140"/>
    </location>
    <ligand>
        <name>Zn(2+)</name>
        <dbReference type="ChEBI" id="CHEBI:29105"/>
        <note>catalytic</note>
    </ligand>
</feature>
<comment type="cofactor">
    <cofactor evidence="9">
        <name>Zn(2+)</name>
        <dbReference type="ChEBI" id="CHEBI:29105"/>
    </cofactor>
    <text evidence="9">Binds 1 zinc ion.</text>
</comment>
<keyword evidence="5 9" id="KW-0479">Metal-binding</keyword>
<evidence type="ECO:0000256" key="4">
    <source>
        <dbReference type="ARBA" id="ARBA00022722"/>
    </source>
</evidence>
<dbReference type="PROSITE" id="PS01306">
    <property type="entry name" value="UPF0054"/>
    <property type="match status" value="1"/>
</dbReference>
<keyword evidence="2 9" id="KW-0690">Ribosome biogenesis</keyword>
<comment type="similarity">
    <text evidence="1 9">Belongs to the endoribonuclease YbeY family.</text>
</comment>
<feature type="binding site" evidence="9">
    <location>
        <position position="130"/>
    </location>
    <ligand>
        <name>Zn(2+)</name>
        <dbReference type="ChEBI" id="CHEBI:29105"/>
        <note>catalytic</note>
    </ligand>
</feature>
<organism evidence="10 11">
    <name type="scientific">Blautia stercoris</name>
    <dbReference type="NCBI Taxonomy" id="871664"/>
    <lineage>
        <taxon>Bacteria</taxon>
        <taxon>Bacillati</taxon>
        <taxon>Bacillota</taxon>
        <taxon>Clostridia</taxon>
        <taxon>Lachnospirales</taxon>
        <taxon>Lachnospiraceae</taxon>
        <taxon>Blautia</taxon>
    </lineage>
</organism>
<keyword evidence="9" id="KW-0963">Cytoplasm</keyword>
<dbReference type="PANTHER" id="PTHR46986:SF1">
    <property type="entry name" value="ENDORIBONUCLEASE YBEY, CHLOROPLASTIC"/>
    <property type="match status" value="1"/>
</dbReference>
<evidence type="ECO:0000256" key="5">
    <source>
        <dbReference type="ARBA" id="ARBA00022723"/>
    </source>
</evidence>
<dbReference type="SUPFAM" id="SSF55486">
    <property type="entry name" value="Metalloproteases ('zincins'), catalytic domain"/>
    <property type="match status" value="1"/>
</dbReference>
<dbReference type="NCBIfam" id="TIGR00043">
    <property type="entry name" value="rRNA maturation RNase YbeY"/>
    <property type="match status" value="1"/>
</dbReference>
<keyword evidence="8 9" id="KW-0862">Zinc</keyword>
<comment type="caution">
    <text evidence="10">The sequence shown here is derived from an EMBL/GenBank/DDBJ whole genome shotgun (WGS) entry which is preliminary data.</text>
</comment>
<sequence length="165" mass="19001">MTLNIDKEYLGELGFDYEKIAKEVVEAALDFEKCPYEAEVSLVLTTDEEIRKTNAEFRKIDRVTDVLSFPMLDFDTPGDFSFLEEEEDAFHPDTGELILGDIMIAVGRMREQAETYGHGEVREYAFLIAHSMLHLMGYDHMEPNEAAVMEKKQEEILEELGILRK</sequence>
<dbReference type="Gene3D" id="3.40.390.30">
    <property type="entry name" value="Metalloproteases ('zincins'), catalytic domain"/>
    <property type="match status" value="1"/>
</dbReference>
<feature type="binding site" evidence="9">
    <location>
        <position position="134"/>
    </location>
    <ligand>
        <name>Zn(2+)</name>
        <dbReference type="ChEBI" id="CHEBI:29105"/>
        <note>catalytic</note>
    </ligand>
</feature>
<name>A0ABR7PAB9_9FIRM</name>
<evidence type="ECO:0000256" key="3">
    <source>
        <dbReference type="ARBA" id="ARBA00022552"/>
    </source>
</evidence>
<evidence type="ECO:0000256" key="6">
    <source>
        <dbReference type="ARBA" id="ARBA00022759"/>
    </source>
</evidence>
<keyword evidence="7 9" id="KW-0378">Hydrolase</keyword>
<dbReference type="RefSeq" id="WP_022304380.1">
    <property type="nucleotide sequence ID" value="NZ_DAWEED010000082.1"/>
</dbReference>
<evidence type="ECO:0000313" key="10">
    <source>
        <dbReference type="EMBL" id="MBC8628360.1"/>
    </source>
</evidence>
<evidence type="ECO:0000256" key="1">
    <source>
        <dbReference type="ARBA" id="ARBA00010875"/>
    </source>
</evidence>
<evidence type="ECO:0000256" key="9">
    <source>
        <dbReference type="HAMAP-Rule" id="MF_00009"/>
    </source>
</evidence>
<evidence type="ECO:0000256" key="7">
    <source>
        <dbReference type="ARBA" id="ARBA00022801"/>
    </source>
</evidence>
<dbReference type="EMBL" id="JACRTP010000002">
    <property type="protein sequence ID" value="MBC8628360.1"/>
    <property type="molecule type" value="Genomic_DNA"/>
</dbReference>
<keyword evidence="11" id="KW-1185">Reference proteome</keyword>
<proteinExistence type="inferred from homology"/>
<dbReference type="InterPro" id="IPR020549">
    <property type="entry name" value="YbeY_CS"/>
</dbReference>
<dbReference type="InterPro" id="IPR002036">
    <property type="entry name" value="YbeY"/>
</dbReference>
<evidence type="ECO:0000256" key="2">
    <source>
        <dbReference type="ARBA" id="ARBA00022517"/>
    </source>
</evidence>
<evidence type="ECO:0000313" key="11">
    <source>
        <dbReference type="Proteomes" id="UP000661649"/>
    </source>
</evidence>
<dbReference type="HAMAP" id="MF_00009">
    <property type="entry name" value="Endoribonucl_YbeY"/>
    <property type="match status" value="1"/>
</dbReference>
<keyword evidence="4 9" id="KW-0540">Nuclease</keyword>
<keyword evidence="3 9" id="KW-0698">rRNA processing</keyword>
<dbReference type="InterPro" id="IPR023091">
    <property type="entry name" value="MetalPrtase_cat_dom_sf_prd"/>
</dbReference>
<comment type="subcellular location">
    <subcellularLocation>
        <location evidence="9">Cytoplasm</location>
    </subcellularLocation>
</comment>
<dbReference type="Proteomes" id="UP000661649">
    <property type="component" value="Unassembled WGS sequence"/>
</dbReference>
<evidence type="ECO:0000256" key="8">
    <source>
        <dbReference type="ARBA" id="ARBA00022833"/>
    </source>
</evidence>
<protein>
    <recommendedName>
        <fullName evidence="9">Endoribonuclease YbeY</fullName>
        <ecNumber evidence="9">3.1.-.-</ecNumber>
    </recommendedName>
</protein>
<gene>
    <name evidence="9 10" type="primary">ybeY</name>
    <name evidence="10" type="ORF">H8712_06970</name>
</gene>
<reference evidence="10 11" key="1">
    <citation type="submission" date="2020-08" db="EMBL/GenBank/DDBJ databases">
        <title>Genome public.</title>
        <authorList>
            <person name="Liu C."/>
            <person name="Sun Q."/>
        </authorList>
    </citation>
    <scope>NUCLEOTIDE SEQUENCE [LARGE SCALE GENOMIC DNA]</scope>
    <source>
        <strain evidence="10 11">3_YM_SP_D4_24.mj</strain>
    </source>
</reference>